<evidence type="ECO:0000313" key="3">
    <source>
        <dbReference type="EMBL" id="AFZ20587.1"/>
    </source>
</evidence>
<keyword evidence="4" id="KW-1185">Reference proteome</keyword>
<keyword evidence="2" id="KW-1133">Transmembrane helix</keyword>
<evidence type="ECO:0000256" key="1">
    <source>
        <dbReference type="SAM" id="MobiDB-lite"/>
    </source>
</evidence>
<dbReference type="STRING" id="1173027.Mic7113_4925"/>
<dbReference type="OrthoDB" id="574294at2"/>
<dbReference type="AlphaFoldDB" id="K9WM52"/>
<dbReference type="eggNOG" id="ENOG502ZPEE">
    <property type="taxonomic scope" value="Bacteria"/>
</dbReference>
<name>K9WM52_9CYAN</name>
<proteinExistence type="predicted"/>
<dbReference type="KEGG" id="mic:Mic7113_4925"/>
<sequence>MKLNYFTKRLSIVGRWIATTVFCLSAVTLVWQGAFFSNTSAMATPTANLIASAGTSDQVKGKASIDAGRAKNFIEDTKEKVKETANKNAARVDEATDDNGSFLEGKAKRDRDRIEKRADEDAARTEKAVDNTKNAVESVVDNIKDVFSN</sequence>
<dbReference type="EMBL" id="CP003630">
    <property type="protein sequence ID" value="AFZ20587.1"/>
    <property type="molecule type" value="Genomic_DNA"/>
</dbReference>
<reference evidence="3 4" key="1">
    <citation type="submission" date="2012-06" db="EMBL/GenBank/DDBJ databases">
        <title>Finished chromosome of genome of Microcoleus sp. PCC 7113.</title>
        <authorList>
            <consortium name="US DOE Joint Genome Institute"/>
            <person name="Gugger M."/>
            <person name="Coursin T."/>
            <person name="Rippka R."/>
            <person name="Tandeau De Marsac N."/>
            <person name="Huntemann M."/>
            <person name="Wei C.-L."/>
            <person name="Han J."/>
            <person name="Detter J.C."/>
            <person name="Han C."/>
            <person name="Tapia R."/>
            <person name="Chen A."/>
            <person name="Kyrpides N."/>
            <person name="Mavromatis K."/>
            <person name="Markowitz V."/>
            <person name="Szeto E."/>
            <person name="Ivanova N."/>
            <person name="Pagani I."/>
            <person name="Pati A."/>
            <person name="Goodwin L."/>
            <person name="Nordberg H.P."/>
            <person name="Cantor M.N."/>
            <person name="Hua S.X."/>
            <person name="Woyke T."/>
            <person name="Kerfeld C.A."/>
        </authorList>
    </citation>
    <scope>NUCLEOTIDE SEQUENCE [LARGE SCALE GENOMIC DNA]</scope>
    <source>
        <strain evidence="3 4">PCC 7113</strain>
    </source>
</reference>
<dbReference type="HOGENOM" id="CLU_147433_0_0_3"/>
<keyword evidence="2" id="KW-0812">Transmembrane</keyword>
<feature type="transmembrane region" description="Helical" evidence="2">
    <location>
        <begin position="12"/>
        <end position="31"/>
    </location>
</feature>
<evidence type="ECO:0000256" key="2">
    <source>
        <dbReference type="SAM" id="Phobius"/>
    </source>
</evidence>
<feature type="compositionally biased region" description="Basic and acidic residues" evidence="1">
    <location>
        <begin position="84"/>
        <end position="94"/>
    </location>
</feature>
<keyword evidence="2" id="KW-0472">Membrane</keyword>
<accession>K9WM52</accession>
<dbReference type="PATRIC" id="fig|1173027.3.peg.5461"/>
<organism evidence="3 4">
    <name type="scientific">Allocoleopsis franciscana PCC 7113</name>
    <dbReference type="NCBI Taxonomy" id="1173027"/>
    <lineage>
        <taxon>Bacteria</taxon>
        <taxon>Bacillati</taxon>
        <taxon>Cyanobacteriota</taxon>
        <taxon>Cyanophyceae</taxon>
        <taxon>Coleofasciculales</taxon>
        <taxon>Coleofasciculaceae</taxon>
        <taxon>Allocoleopsis</taxon>
        <taxon>Allocoleopsis franciscana</taxon>
    </lineage>
</organism>
<dbReference type="RefSeq" id="WP_015184722.1">
    <property type="nucleotide sequence ID" value="NC_019738.1"/>
</dbReference>
<dbReference type="Proteomes" id="UP000010471">
    <property type="component" value="Chromosome"/>
</dbReference>
<protein>
    <submittedName>
        <fullName evidence="3">Uncharacterized protein</fullName>
    </submittedName>
</protein>
<feature type="region of interest" description="Disordered" evidence="1">
    <location>
        <begin position="84"/>
        <end position="129"/>
    </location>
</feature>
<gene>
    <name evidence="3" type="ORF">Mic7113_4925</name>
</gene>
<evidence type="ECO:0000313" key="4">
    <source>
        <dbReference type="Proteomes" id="UP000010471"/>
    </source>
</evidence>
<feature type="compositionally biased region" description="Basic and acidic residues" evidence="1">
    <location>
        <begin position="105"/>
        <end position="129"/>
    </location>
</feature>